<feature type="transmembrane region" description="Helical" evidence="4">
    <location>
        <begin position="348"/>
        <end position="368"/>
    </location>
</feature>
<dbReference type="AlphaFoldDB" id="D3DFV5"/>
<dbReference type="KEGG" id="hth:HTH_0240"/>
<feature type="transmembrane region" description="Helical" evidence="4">
    <location>
        <begin position="435"/>
        <end position="460"/>
    </location>
</feature>
<feature type="domain" description="4Fe-4S ferredoxin-type" evidence="5">
    <location>
        <begin position="63"/>
        <end position="105"/>
    </location>
</feature>
<evidence type="ECO:0000256" key="3">
    <source>
        <dbReference type="ARBA" id="ARBA00023136"/>
    </source>
</evidence>
<dbReference type="KEGG" id="hte:Hydth_0239"/>
<evidence type="ECO:0000259" key="5">
    <source>
        <dbReference type="Pfam" id="PF12801"/>
    </source>
</evidence>
<dbReference type="OrthoDB" id="9771372at2"/>
<dbReference type="eggNOG" id="COG0348">
    <property type="taxonomic scope" value="Bacteria"/>
</dbReference>
<feature type="transmembrane region" description="Helical" evidence="4">
    <location>
        <begin position="111"/>
        <end position="130"/>
    </location>
</feature>
<dbReference type="STRING" id="608538.HTH_0240"/>
<dbReference type="InterPro" id="IPR052378">
    <property type="entry name" value="NosR_regulator"/>
</dbReference>
<keyword evidence="4" id="KW-0812">Transmembrane</keyword>
<sequence length="471" mass="53822">MQVAKVHFIAKRDKRDILGMPLLGFLFKNRYMLLFYRLLTLFLLLYAIIYGFVNPTKENVFTTAVFWSLFWPFFMVISLPTLGNVFCMVCPHGFLGKHLTRIGLKLRPPKWLANPYIGLIGSNILAYWFVLYTFPSFLRSPLNTALFFTFFTLLSALLFLLFRGMAYCKYVCPIGSVNSAFSRTSFTWLSTYQEECKTCKKPDCALACPYELNPSKFDSRNSMFNCTLCMECAHACDAVKLEAKPWGSSLYKEIKQPKMIEVMVYILLTAVITFTMRFHHGLSRSGISDFMPWVVVGKYLQSMFNLPKWIDMTGLVAMLMALLLVLSVVYLSFKMVAVVSKRSLKDSLLVLGYAFAPLMIVGGLSHVLEFFFTEYYHNIMNGFSQAFGLGIHVEALAKRGEAWLHIFKVFPFIAGLWSLQILWRRSALLAEQRRVLVFAVASSLPGLYLMLSIFALWVMVSFPSVHTHGAH</sequence>
<feature type="transmembrane region" description="Helical" evidence="4">
    <location>
        <begin position="312"/>
        <end position="336"/>
    </location>
</feature>
<keyword evidence="3 4" id="KW-0472">Membrane</keyword>
<comment type="subcellular location">
    <subcellularLocation>
        <location evidence="1">Cell membrane</location>
    </subcellularLocation>
</comment>
<feature type="transmembrane region" description="Helical" evidence="4">
    <location>
        <begin position="34"/>
        <end position="53"/>
    </location>
</feature>
<accession>D3DFV5</accession>
<dbReference type="Proteomes" id="UP000002574">
    <property type="component" value="Chromosome"/>
</dbReference>
<dbReference type="Pfam" id="PF12801">
    <property type="entry name" value="Fer4_5"/>
    <property type="match status" value="2"/>
</dbReference>
<gene>
    <name evidence="6" type="ordered locus">HTH_0240</name>
</gene>
<dbReference type="GO" id="GO:0005886">
    <property type="term" value="C:plasma membrane"/>
    <property type="evidence" value="ECO:0007669"/>
    <property type="project" value="UniProtKB-SubCell"/>
</dbReference>
<dbReference type="InterPro" id="IPR017896">
    <property type="entry name" value="4Fe4S_Fe-S-bd"/>
</dbReference>
<keyword evidence="4" id="KW-1133">Transmembrane helix</keyword>
<feature type="transmembrane region" description="Helical" evidence="4">
    <location>
        <begin position="142"/>
        <end position="162"/>
    </location>
</feature>
<protein>
    <submittedName>
        <fullName evidence="6">Polyferredoxin</fullName>
    </submittedName>
</protein>
<feature type="domain" description="4Fe-4S ferredoxin-type" evidence="5">
    <location>
        <begin position="147"/>
        <end position="183"/>
    </location>
</feature>
<dbReference type="SUPFAM" id="SSF54862">
    <property type="entry name" value="4Fe-4S ferredoxins"/>
    <property type="match status" value="1"/>
</dbReference>
<feature type="transmembrane region" description="Helical" evidence="4">
    <location>
        <begin position="65"/>
        <end position="90"/>
    </location>
</feature>
<keyword evidence="2" id="KW-1003">Cell membrane</keyword>
<dbReference type="EMBL" id="AP011112">
    <property type="protein sequence ID" value="BAI68707.1"/>
    <property type="molecule type" value="Genomic_DNA"/>
</dbReference>
<evidence type="ECO:0000256" key="4">
    <source>
        <dbReference type="SAM" id="Phobius"/>
    </source>
</evidence>
<evidence type="ECO:0000313" key="6">
    <source>
        <dbReference type="EMBL" id="BAI68707.1"/>
    </source>
</evidence>
<dbReference type="PANTHER" id="PTHR30224">
    <property type="entry name" value="ELECTRON TRANSPORT PROTEIN"/>
    <property type="match status" value="1"/>
</dbReference>
<dbReference type="PANTHER" id="PTHR30224:SF4">
    <property type="entry name" value="ELECTRON TRANSPORT PROTEIN YCCM-RELATED"/>
    <property type="match status" value="1"/>
</dbReference>
<feature type="transmembrane region" description="Helical" evidence="4">
    <location>
        <begin position="402"/>
        <end position="423"/>
    </location>
</feature>
<evidence type="ECO:0000256" key="1">
    <source>
        <dbReference type="ARBA" id="ARBA00004236"/>
    </source>
</evidence>
<proteinExistence type="predicted"/>
<reference evidence="6 7" key="1">
    <citation type="journal article" date="2010" name="J. Bacteriol.">
        <title>Complete genome sequence of the thermophilic, obligately chemolithoautotrophic hydrogen-oxidizing bacterium Hydrogenobacter thermophilus TK-6.</title>
        <authorList>
            <person name="Arai H."/>
            <person name="Kanbe H."/>
            <person name="Ishii M."/>
            <person name="Igarashi Y."/>
        </authorList>
    </citation>
    <scope>NUCLEOTIDE SEQUENCE [LARGE SCALE GENOMIC DNA]</scope>
    <source>
        <strain evidence="7">DSM 6534 / IAM 12695 / TK-6 [Tokyo]</strain>
    </source>
</reference>
<evidence type="ECO:0000313" key="7">
    <source>
        <dbReference type="Proteomes" id="UP000002574"/>
    </source>
</evidence>
<dbReference type="RefSeq" id="WP_012962890.1">
    <property type="nucleotide sequence ID" value="NC_013799.1"/>
</dbReference>
<organism evidence="6 7">
    <name type="scientific">Hydrogenobacter thermophilus (strain DSM 6534 / IAM 12695 / TK-6)</name>
    <dbReference type="NCBI Taxonomy" id="608538"/>
    <lineage>
        <taxon>Bacteria</taxon>
        <taxon>Pseudomonadati</taxon>
        <taxon>Aquificota</taxon>
        <taxon>Aquificia</taxon>
        <taxon>Aquificales</taxon>
        <taxon>Aquificaceae</taxon>
        <taxon>Hydrogenobacter</taxon>
    </lineage>
</organism>
<evidence type="ECO:0000256" key="2">
    <source>
        <dbReference type="ARBA" id="ARBA00022475"/>
    </source>
</evidence>
<keyword evidence="7" id="KW-1185">Reference proteome</keyword>
<name>D3DFV5_HYDTT</name>
<feature type="transmembrane region" description="Helical" evidence="4">
    <location>
        <begin position="262"/>
        <end position="282"/>
    </location>
</feature>